<protein>
    <submittedName>
        <fullName evidence="1">Uncharacterized protein</fullName>
    </submittedName>
</protein>
<accession>A0A0L8HHB3</accession>
<evidence type="ECO:0000313" key="1">
    <source>
        <dbReference type="EMBL" id="KOF88160.1"/>
    </source>
</evidence>
<gene>
    <name evidence="1" type="ORF">OCBIM_22015336mg</name>
</gene>
<dbReference type="EMBL" id="KQ418224">
    <property type="protein sequence ID" value="KOF88160.1"/>
    <property type="molecule type" value="Genomic_DNA"/>
</dbReference>
<sequence length="61" mass="7104">MLKITAKCLENFCVCVCARATISRAYPNEQRKRYSLDIPAQTRIGGWERIKVFSLQRNDLK</sequence>
<proteinExistence type="predicted"/>
<name>A0A0L8HHB3_OCTBM</name>
<dbReference type="AlphaFoldDB" id="A0A0L8HHB3"/>
<reference evidence="1" key="1">
    <citation type="submission" date="2015-07" db="EMBL/GenBank/DDBJ databases">
        <title>MeaNS - Measles Nucleotide Surveillance Program.</title>
        <authorList>
            <person name="Tran T."/>
            <person name="Druce J."/>
        </authorList>
    </citation>
    <scope>NUCLEOTIDE SEQUENCE</scope>
    <source>
        <strain evidence="1">UCB-OBI-ISO-001</strain>
        <tissue evidence="1">Gonad</tissue>
    </source>
</reference>
<organism evidence="1">
    <name type="scientific">Octopus bimaculoides</name>
    <name type="common">California two-spotted octopus</name>
    <dbReference type="NCBI Taxonomy" id="37653"/>
    <lineage>
        <taxon>Eukaryota</taxon>
        <taxon>Metazoa</taxon>
        <taxon>Spiralia</taxon>
        <taxon>Lophotrochozoa</taxon>
        <taxon>Mollusca</taxon>
        <taxon>Cephalopoda</taxon>
        <taxon>Coleoidea</taxon>
        <taxon>Octopodiformes</taxon>
        <taxon>Octopoda</taxon>
        <taxon>Incirrata</taxon>
        <taxon>Octopodidae</taxon>
        <taxon>Octopus</taxon>
    </lineage>
</organism>